<dbReference type="PANTHER" id="PTHR24567">
    <property type="entry name" value="CRP FAMILY TRANSCRIPTIONAL REGULATORY PROTEIN"/>
    <property type="match status" value="1"/>
</dbReference>
<dbReference type="SUPFAM" id="SSF46785">
    <property type="entry name" value="Winged helix' DNA-binding domain"/>
    <property type="match status" value="1"/>
</dbReference>
<evidence type="ECO:0000259" key="5">
    <source>
        <dbReference type="PROSITE" id="PS51063"/>
    </source>
</evidence>
<dbReference type="Pfam" id="PF13545">
    <property type="entry name" value="HTH_Crp_2"/>
    <property type="match status" value="1"/>
</dbReference>
<dbReference type="SUPFAM" id="SSF51206">
    <property type="entry name" value="cAMP-binding domain-like"/>
    <property type="match status" value="1"/>
</dbReference>
<dbReference type="CDD" id="cd00038">
    <property type="entry name" value="CAP_ED"/>
    <property type="match status" value="1"/>
</dbReference>
<proteinExistence type="predicted"/>
<evidence type="ECO:0000256" key="1">
    <source>
        <dbReference type="ARBA" id="ARBA00023015"/>
    </source>
</evidence>
<evidence type="ECO:0000259" key="4">
    <source>
        <dbReference type="PROSITE" id="PS50042"/>
    </source>
</evidence>
<dbReference type="PROSITE" id="PS50042">
    <property type="entry name" value="CNMP_BINDING_3"/>
    <property type="match status" value="1"/>
</dbReference>
<keyword evidence="2" id="KW-0238">DNA-binding</keyword>
<dbReference type="Pfam" id="PF00027">
    <property type="entry name" value="cNMP_binding"/>
    <property type="match status" value="1"/>
</dbReference>
<dbReference type="Proteomes" id="UP000018004">
    <property type="component" value="Unassembled WGS sequence"/>
</dbReference>
<name>V6SR96_9FLAO</name>
<dbReference type="InterPro" id="IPR050397">
    <property type="entry name" value="Env_Response_Regulators"/>
</dbReference>
<accession>V6SR96</accession>
<organism evidence="6 7">
    <name type="scientific">Flavobacterium limnosediminis JC2902</name>
    <dbReference type="NCBI Taxonomy" id="1341181"/>
    <lineage>
        <taxon>Bacteria</taxon>
        <taxon>Pseudomonadati</taxon>
        <taxon>Bacteroidota</taxon>
        <taxon>Flavobacteriia</taxon>
        <taxon>Flavobacteriales</taxon>
        <taxon>Flavobacteriaceae</taxon>
        <taxon>Flavobacterium</taxon>
    </lineage>
</organism>
<keyword evidence="1" id="KW-0805">Transcription regulation</keyword>
<evidence type="ECO:0000256" key="2">
    <source>
        <dbReference type="ARBA" id="ARBA00023125"/>
    </source>
</evidence>
<dbReference type="SMART" id="SM00100">
    <property type="entry name" value="cNMP"/>
    <property type="match status" value="1"/>
</dbReference>
<dbReference type="eggNOG" id="COG0664">
    <property type="taxonomic scope" value="Bacteria"/>
</dbReference>
<dbReference type="PRINTS" id="PR00034">
    <property type="entry name" value="HTHCRP"/>
</dbReference>
<evidence type="ECO:0000313" key="7">
    <source>
        <dbReference type="Proteomes" id="UP000018004"/>
    </source>
</evidence>
<dbReference type="InterPro" id="IPR036388">
    <property type="entry name" value="WH-like_DNA-bd_sf"/>
</dbReference>
<dbReference type="Gene3D" id="1.10.10.10">
    <property type="entry name" value="Winged helix-like DNA-binding domain superfamily/Winged helix DNA-binding domain"/>
    <property type="match status" value="1"/>
</dbReference>
<protein>
    <submittedName>
        <fullName evidence="6">CRP/FNR family transcriptional regulator</fullName>
    </submittedName>
</protein>
<dbReference type="PROSITE" id="PS51063">
    <property type="entry name" value="HTH_CRP_2"/>
    <property type="match status" value="1"/>
</dbReference>
<dbReference type="InterPro" id="IPR014710">
    <property type="entry name" value="RmlC-like_jellyroll"/>
</dbReference>
<dbReference type="GO" id="GO:0003700">
    <property type="term" value="F:DNA-binding transcription factor activity"/>
    <property type="evidence" value="ECO:0007669"/>
    <property type="project" value="TreeGrafter"/>
</dbReference>
<feature type="domain" description="Cyclic nucleotide-binding" evidence="4">
    <location>
        <begin position="12"/>
        <end position="113"/>
    </location>
</feature>
<keyword evidence="3" id="KW-0804">Transcription</keyword>
<comment type="caution">
    <text evidence="6">The sequence shown here is derived from an EMBL/GenBank/DDBJ whole genome shotgun (WGS) entry which is preliminary data.</text>
</comment>
<dbReference type="PATRIC" id="fig|1341181.4.peg.613"/>
<reference evidence="6 7" key="1">
    <citation type="submission" date="2013-08" db="EMBL/GenBank/DDBJ databases">
        <title>Flavobacterium limnosediminis JC2902 genome sequencing.</title>
        <authorList>
            <person name="Lee K."/>
            <person name="Yi H."/>
            <person name="Park S."/>
            <person name="Chun J."/>
        </authorList>
    </citation>
    <scope>NUCLEOTIDE SEQUENCE [LARGE SCALE GENOMIC DNA]</scope>
    <source>
        <strain evidence="6 7">JC2902</strain>
    </source>
</reference>
<dbReference type="STRING" id="1341181.FLJC2902T_06170"/>
<sequence>MDLLYSWGAITKEYKKNEVIFQEDTAAGYYYQILEGCVRMFNVNDKGKEFTQAYFWCGQSFGEPPLLIGKDYPATAVAFRDCKIIKLPKDSFLKVLEEYPFIQKHFLDLLANRIYQKTKLAKDIINQKPEFRIVAFLNSQKKCGSDEKMLVPFTRQEIANFTGLRVETVIRVFSRMKDSDKIEIVNHKIYY</sequence>
<dbReference type="InterPro" id="IPR018490">
    <property type="entry name" value="cNMP-bd_dom_sf"/>
</dbReference>
<dbReference type="SMART" id="SM00419">
    <property type="entry name" value="HTH_CRP"/>
    <property type="match status" value="1"/>
</dbReference>
<dbReference type="InterPro" id="IPR036390">
    <property type="entry name" value="WH_DNA-bd_sf"/>
</dbReference>
<gene>
    <name evidence="6" type="ORF">FLJC2902T_06170</name>
</gene>
<dbReference type="GO" id="GO:0003677">
    <property type="term" value="F:DNA binding"/>
    <property type="evidence" value="ECO:0007669"/>
    <property type="project" value="UniProtKB-KW"/>
</dbReference>
<dbReference type="InterPro" id="IPR012318">
    <property type="entry name" value="HTH_CRP"/>
</dbReference>
<dbReference type="AlphaFoldDB" id="V6SR96"/>
<evidence type="ECO:0000256" key="3">
    <source>
        <dbReference type="ARBA" id="ARBA00023163"/>
    </source>
</evidence>
<feature type="domain" description="HTH crp-type" evidence="5">
    <location>
        <begin position="127"/>
        <end position="191"/>
    </location>
</feature>
<dbReference type="PANTHER" id="PTHR24567:SF26">
    <property type="entry name" value="REGULATORY PROTEIN YEIL"/>
    <property type="match status" value="1"/>
</dbReference>
<evidence type="ECO:0000313" key="6">
    <source>
        <dbReference type="EMBL" id="ESU29223.1"/>
    </source>
</evidence>
<dbReference type="Gene3D" id="2.60.120.10">
    <property type="entry name" value="Jelly Rolls"/>
    <property type="match status" value="1"/>
</dbReference>
<dbReference type="InterPro" id="IPR000595">
    <property type="entry name" value="cNMP-bd_dom"/>
</dbReference>
<dbReference type="EMBL" id="AVGG01000002">
    <property type="protein sequence ID" value="ESU29223.1"/>
    <property type="molecule type" value="Genomic_DNA"/>
</dbReference>
<keyword evidence="7" id="KW-1185">Reference proteome</keyword>
<dbReference type="GO" id="GO:0005829">
    <property type="term" value="C:cytosol"/>
    <property type="evidence" value="ECO:0007669"/>
    <property type="project" value="TreeGrafter"/>
</dbReference>